<organism evidence="2 3">
    <name type="scientific">Rhodocytophaga rosea</name>
    <dbReference type="NCBI Taxonomy" id="2704465"/>
    <lineage>
        <taxon>Bacteria</taxon>
        <taxon>Pseudomonadati</taxon>
        <taxon>Bacteroidota</taxon>
        <taxon>Cytophagia</taxon>
        <taxon>Cytophagales</taxon>
        <taxon>Rhodocytophagaceae</taxon>
        <taxon>Rhodocytophaga</taxon>
    </lineage>
</organism>
<protein>
    <recommendedName>
        <fullName evidence="4">DUF4097 domain-containing protein</fullName>
    </recommendedName>
</protein>
<evidence type="ECO:0008006" key="4">
    <source>
        <dbReference type="Google" id="ProtNLM"/>
    </source>
</evidence>
<evidence type="ECO:0000313" key="3">
    <source>
        <dbReference type="Proteomes" id="UP000480178"/>
    </source>
</evidence>
<evidence type="ECO:0000256" key="1">
    <source>
        <dbReference type="SAM" id="SignalP"/>
    </source>
</evidence>
<feature type="signal peptide" evidence="1">
    <location>
        <begin position="1"/>
        <end position="21"/>
    </location>
</feature>
<reference evidence="2 3" key="1">
    <citation type="submission" date="2020-01" db="EMBL/GenBank/DDBJ databases">
        <authorList>
            <person name="Kim M.K."/>
        </authorList>
    </citation>
    <scope>NUCLEOTIDE SEQUENCE [LARGE SCALE GENOMIC DNA]</scope>
    <source>
        <strain evidence="2 3">172606-1</strain>
    </source>
</reference>
<sequence>MKHTILLAIACLLLALAPASGQKIIEKNLPYTKGQKVELNLKFGDKIQVNAWDKNEVYIKAEVLINSGKLNDALIMNFTSDKEEISVLADFDKELIKKGKREDCPPSEDGSFWGYHDGNNYVCSEITYQIFLPKGADLKIETISANIELKDLTGPVFAKSISGFVDMNWPAGKGASVAMKSITGELYSDLDIAYLNKKDTPQHVGYLLKGTVNGGGPEVYLESISNDIYLRKAGKQ</sequence>
<keyword evidence="1" id="KW-0732">Signal</keyword>
<dbReference type="Proteomes" id="UP000480178">
    <property type="component" value="Chromosome"/>
</dbReference>
<dbReference type="RefSeq" id="WP_162444601.1">
    <property type="nucleotide sequence ID" value="NZ_CP048222.1"/>
</dbReference>
<name>A0A6C0GLS5_9BACT</name>
<dbReference type="EMBL" id="CP048222">
    <property type="protein sequence ID" value="QHT68590.1"/>
    <property type="molecule type" value="Genomic_DNA"/>
</dbReference>
<dbReference type="KEGG" id="rhoz:GXP67_19035"/>
<evidence type="ECO:0000313" key="2">
    <source>
        <dbReference type="EMBL" id="QHT68590.1"/>
    </source>
</evidence>
<accession>A0A6C0GLS5</accession>
<keyword evidence="3" id="KW-1185">Reference proteome</keyword>
<dbReference type="AlphaFoldDB" id="A0A6C0GLS5"/>
<feature type="chain" id="PRO_5025496744" description="DUF4097 domain-containing protein" evidence="1">
    <location>
        <begin position="22"/>
        <end position="236"/>
    </location>
</feature>
<proteinExistence type="predicted"/>
<gene>
    <name evidence="2" type="ORF">GXP67_19035</name>
</gene>